<sequence length="159" mass="18573">MLIRNLSSVREILDLKDRKEEIYYNGKLLPEDFNKEFRDTLIDYAALSFIKKLYSLSITSLISIKEWNNNDKKDVPASPNFDTIYTYLPSIAYQFAWDLRTLEKNKDFSESIRKINLAIKLMSMAVPTCISFEKVGIELIENLDIFNDIIEKIEGYITP</sequence>
<accession>A0ABR2GRB0</accession>
<protein>
    <submittedName>
        <fullName evidence="1">Uncharacterized protein</fullName>
    </submittedName>
</protein>
<organism evidence="1 2">
    <name type="scientific">Tritrichomonas musculus</name>
    <dbReference type="NCBI Taxonomy" id="1915356"/>
    <lineage>
        <taxon>Eukaryota</taxon>
        <taxon>Metamonada</taxon>
        <taxon>Parabasalia</taxon>
        <taxon>Tritrichomonadida</taxon>
        <taxon>Tritrichomonadidae</taxon>
        <taxon>Tritrichomonas</taxon>
    </lineage>
</organism>
<evidence type="ECO:0000313" key="1">
    <source>
        <dbReference type="EMBL" id="KAK8836474.1"/>
    </source>
</evidence>
<gene>
    <name evidence="1" type="ORF">M9Y10_037733</name>
</gene>
<name>A0ABR2GRB0_9EUKA</name>
<evidence type="ECO:0000313" key="2">
    <source>
        <dbReference type="Proteomes" id="UP001470230"/>
    </source>
</evidence>
<reference evidence="1 2" key="1">
    <citation type="submission" date="2024-04" db="EMBL/GenBank/DDBJ databases">
        <title>Tritrichomonas musculus Genome.</title>
        <authorList>
            <person name="Alves-Ferreira E."/>
            <person name="Grigg M."/>
            <person name="Lorenzi H."/>
            <person name="Galac M."/>
        </authorList>
    </citation>
    <scope>NUCLEOTIDE SEQUENCE [LARGE SCALE GENOMIC DNA]</scope>
    <source>
        <strain evidence="1 2">EAF2021</strain>
    </source>
</reference>
<comment type="caution">
    <text evidence="1">The sequence shown here is derived from an EMBL/GenBank/DDBJ whole genome shotgun (WGS) entry which is preliminary data.</text>
</comment>
<dbReference type="EMBL" id="JAPFFF010000065">
    <property type="protein sequence ID" value="KAK8836474.1"/>
    <property type="molecule type" value="Genomic_DNA"/>
</dbReference>
<keyword evidence="2" id="KW-1185">Reference proteome</keyword>
<proteinExistence type="predicted"/>
<dbReference type="Proteomes" id="UP001470230">
    <property type="component" value="Unassembled WGS sequence"/>
</dbReference>